<dbReference type="AlphaFoldDB" id="S5VEP3"/>
<name>S5VEP3_STRC3</name>
<keyword evidence="4" id="KW-1185">Reference proteome</keyword>
<dbReference type="STRING" id="1214242.B446_00860"/>
<accession>S5VEP3</accession>
<dbReference type="InterPro" id="IPR002477">
    <property type="entry name" value="Peptidoglycan-bd-like"/>
</dbReference>
<feature type="domain" description="Peptidoglycan binding-like" evidence="1">
    <location>
        <begin position="13"/>
        <end position="72"/>
    </location>
</feature>
<gene>
    <name evidence="2" type="ORF">B446_00860</name>
    <name evidence="3" type="ORF">B446_34430</name>
</gene>
<evidence type="ECO:0000313" key="4">
    <source>
        <dbReference type="Proteomes" id="UP000015423"/>
    </source>
</evidence>
<dbReference type="InterPro" id="IPR036365">
    <property type="entry name" value="PGBD-like_sf"/>
</dbReference>
<evidence type="ECO:0000313" key="3">
    <source>
        <dbReference type="EMBL" id="AGS73684.1"/>
    </source>
</evidence>
<sequence length="78" mass="8126">MVSLSNLRPGASNDDVRTVQQALIDQGHAIPSGPTGFFGEQTRTAYREEQLALGYAETEPDGIPGYASLSALGATGTT</sequence>
<dbReference type="Proteomes" id="UP000015423">
    <property type="component" value="Chromosome"/>
</dbReference>
<evidence type="ECO:0000313" key="2">
    <source>
        <dbReference type="EMBL" id="AGS67010.1"/>
    </source>
</evidence>
<dbReference type="KEGG" id="sci:B446_34430"/>
<proteinExistence type="predicted"/>
<dbReference type="KEGG" id="sci:B446_00860"/>
<dbReference type="Gene3D" id="1.10.101.10">
    <property type="entry name" value="PGBD-like superfamily/PGBD"/>
    <property type="match status" value="1"/>
</dbReference>
<dbReference type="HOGENOM" id="CLU_2620402_0_0_11"/>
<organism evidence="3 4">
    <name type="scientific">Streptomyces collinus (strain DSM 40733 / Tue 365)</name>
    <dbReference type="NCBI Taxonomy" id="1214242"/>
    <lineage>
        <taxon>Bacteria</taxon>
        <taxon>Bacillati</taxon>
        <taxon>Actinomycetota</taxon>
        <taxon>Actinomycetes</taxon>
        <taxon>Kitasatosporales</taxon>
        <taxon>Streptomycetaceae</taxon>
        <taxon>Streptomyces</taxon>
    </lineage>
</organism>
<dbReference type="PATRIC" id="fig|1214242.5.peg.176"/>
<evidence type="ECO:0000259" key="1">
    <source>
        <dbReference type="Pfam" id="PF01471"/>
    </source>
</evidence>
<dbReference type="EMBL" id="CP006259">
    <property type="protein sequence ID" value="AGS67010.1"/>
    <property type="molecule type" value="Genomic_DNA"/>
</dbReference>
<reference evidence="4" key="1">
    <citation type="submission" date="2012-10" db="EMBL/GenBank/DDBJ databases">
        <title>The complete genome sequence of Streptomyces collinus Tu 365.</title>
        <authorList>
            <person name="Ruckert C."/>
            <person name="Szczepanowski R."/>
            <person name="Goesmann A."/>
            <person name="Pross E.K."/>
            <person name="Musiol E.M."/>
            <person name="Blin K."/>
            <person name="Wohlleben W."/>
            <person name="Puhler A."/>
            <person name="Weber T."/>
            <person name="Kalinowski J."/>
        </authorList>
    </citation>
    <scope>NUCLEOTIDE SEQUENCE [LARGE SCALE GENOMIC DNA]</scope>
    <source>
        <strain evidence="4">DSM 40733 / Tue 365</strain>
    </source>
</reference>
<dbReference type="Pfam" id="PF01471">
    <property type="entry name" value="PG_binding_1"/>
    <property type="match status" value="1"/>
</dbReference>
<reference evidence="3" key="3">
    <citation type="submission" date="2015-08" db="EMBL/GenBank/DDBJ databases">
        <authorList>
            <person name="Weber T."/>
            <person name="Iftime D."/>
        </authorList>
    </citation>
    <scope>NUCLEOTIDE SEQUENCE</scope>
    <source>
        <strain evidence="3">Tu 365</strain>
    </source>
</reference>
<reference evidence="3 4" key="2">
    <citation type="journal article" date="2013" name="J. Biotechnol.">
        <title>Complete genome sequence of the kirromycin producer Streptomyces collinus Tu 365 consisting of a linear chromosome and two linear plasmids.</title>
        <authorList>
            <person name="Ruckert C."/>
            <person name="Szczepanowski R."/>
            <person name="Albersmeier A."/>
            <person name="Goesmann A."/>
            <person name="Iftime D."/>
            <person name="Musiol E.M."/>
            <person name="Blin K."/>
            <person name="Wohlleben W."/>
            <person name="Puhler A."/>
            <person name="Kalinowski J."/>
            <person name="Weber T."/>
        </authorList>
    </citation>
    <scope>NUCLEOTIDE SEQUENCE [LARGE SCALE GENOMIC DNA]</scope>
    <source>
        <strain evidence="4">DSM 40733 / Tue 365</strain>
        <strain evidence="3">Tu 365</strain>
    </source>
</reference>
<dbReference type="EMBL" id="CP006259">
    <property type="protein sequence ID" value="AGS73684.1"/>
    <property type="molecule type" value="Genomic_DNA"/>
</dbReference>
<dbReference type="SUPFAM" id="SSF47090">
    <property type="entry name" value="PGBD-like"/>
    <property type="match status" value="1"/>
</dbReference>
<protein>
    <submittedName>
        <fullName evidence="3">N-acetylmuramoyl-L-alanine amidase</fullName>
    </submittedName>
</protein>
<dbReference type="InterPro" id="IPR036366">
    <property type="entry name" value="PGBDSf"/>
</dbReference>